<sequence length="152" mass="17485">MNNTKAIDLNAHALSWVGKIHYDFGFLVQKAFTENGLDLSKEQWSVLKRLNVNDGQPQNDLAFITHRDKTSMTRLVNSMESKDLVVRKSDENDRRVNRIFLTEYGKQVIQKVQPIMYDLIPAVQESLNDEEIEVLINVLKKVKGKIAEIAEE</sequence>
<evidence type="ECO:0000259" key="4">
    <source>
        <dbReference type="PROSITE" id="PS50995"/>
    </source>
</evidence>
<dbReference type="RefSeq" id="WP_073319393.1">
    <property type="nucleotide sequence ID" value="NZ_FQYP01000008.1"/>
</dbReference>
<dbReference type="PANTHER" id="PTHR42756">
    <property type="entry name" value="TRANSCRIPTIONAL REGULATOR, MARR"/>
    <property type="match status" value="1"/>
</dbReference>
<name>A0A1M6J3P5_9FLAO</name>
<evidence type="ECO:0000256" key="1">
    <source>
        <dbReference type="ARBA" id="ARBA00023015"/>
    </source>
</evidence>
<dbReference type="Pfam" id="PF01047">
    <property type="entry name" value="MarR"/>
    <property type="match status" value="1"/>
</dbReference>
<keyword evidence="6" id="KW-1185">Reference proteome</keyword>
<gene>
    <name evidence="5" type="ORF">SAMN04488508_108229</name>
</gene>
<keyword evidence="1" id="KW-0805">Transcription regulation</keyword>
<dbReference type="Gene3D" id="1.10.10.10">
    <property type="entry name" value="Winged helix-like DNA-binding domain superfamily/Winged helix DNA-binding domain"/>
    <property type="match status" value="1"/>
</dbReference>
<feature type="domain" description="HTH marR-type" evidence="4">
    <location>
        <begin position="1"/>
        <end position="144"/>
    </location>
</feature>
<dbReference type="GO" id="GO:0003677">
    <property type="term" value="F:DNA binding"/>
    <property type="evidence" value="ECO:0007669"/>
    <property type="project" value="UniProtKB-KW"/>
</dbReference>
<keyword evidence="3" id="KW-0804">Transcription</keyword>
<dbReference type="InterPro" id="IPR036390">
    <property type="entry name" value="WH_DNA-bd_sf"/>
</dbReference>
<protein>
    <submittedName>
        <fullName evidence="5">DNA-binding transcriptional regulator, MarR family</fullName>
    </submittedName>
</protein>
<evidence type="ECO:0000313" key="5">
    <source>
        <dbReference type="EMBL" id="SHJ41308.1"/>
    </source>
</evidence>
<dbReference type="InterPro" id="IPR036388">
    <property type="entry name" value="WH-like_DNA-bd_sf"/>
</dbReference>
<dbReference type="GO" id="GO:0003700">
    <property type="term" value="F:DNA-binding transcription factor activity"/>
    <property type="evidence" value="ECO:0007669"/>
    <property type="project" value="InterPro"/>
</dbReference>
<dbReference type="AlphaFoldDB" id="A0A1M6J3P5"/>
<dbReference type="PROSITE" id="PS01117">
    <property type="entry name" value="HTH_MARR_1"/>
    <property type="match status" value="1"/>
</dbReference>
<organism evidence="5 6">
    <name type="scientific">Aquimarina spongiae</name>
    <dbReference type="NCBI Taxonomy" id="570521"/>
    <lineage>
        <taxon>Bacteria</taxon>
        <taxon>Pseudomonadati</taxon>
        <taxon>Bacteroidota</taxon>
        <taxon>Flavobacteriia</taxon>
        <taxon>Flavobacteriales</taxon>
        <taxon>Flavobacteriaceae</taxon>
        <taxon>Aquimarina</taxon>
    </lineage>
</organism>
<dbReference type="EMBL" id="FQYP01000008">
    <property type="protein sequence ID" value="SHJ41308.1"/>
    <property type="molecule type" value="Genomic_DNA"/>
</dbReference>
<evidence type="ECO:0000256" key="3">
    <source>
        <dbReference type="ARBA" id="ARBA00023163"/>
    </source>
</evidence>
<dbReference type="InterPro" id="IPR023187">
    <property type="entry name" value="Tscrpt_reg_MarR-type_CS"/>
</dbReference>
<evidence type="ECO:0000256" key="2">
    <source>
        <dbReference type="ARBA" id="ARBA00023125"/>
    </source>
</evidence>
<keyword evidence="2 5" id="KW-0238">DNA-binding</keyword>
<dbReference type="SUPFAM" id="SSF46785">
    <property type="entry name" value="Winged helix' DNA-binding domain"/>
    <property type="match status" value="1"/>
</dbReference>
<dbReference type="OrthoDB" id="996843at2"/>
<dbReference type="SMART" id="SM00347">
    <property type="entry name" value="HTH_MARR"/>
    <property type="match status" value="1"/>
</dbReference>
<accession>A0A1M6J3P5</accession>
<dbReference type="STRING" id="570521.SAMN04488508_108229"/>
<dbReference type="Proteomes" id="UP000184432">
    <property type="component" value="Unassembled WGS sequence"/>
</dbReference>
<dbReference type="InterPro" id="IPR000835">
    <property type="entry name" value="HTH_MarR-typ"/>
</dbReference>
<proteinExistence type="predicted"/>
<dbReference type="PROSITE" id="PS50995">
    <property type="entry name" value="HTH_MARR_2"/>
    <property type="match status" value="1"/>
</dbReference>
<reference evidence="6" key="1">
    <citation type="submission" date="2016-11" db="EMBL/GenBank/DDBJ databases">
        <authorList>
            <person name="Varghese N."/>
            <person name="Submissions S."/>
        </authorList>
    </citation>
    <scope>NUCLEOTIDE SEQUENCE [LARGE SCALE GENOMIC DNA]</scope>
    <source>
        <strain evidence="6">DSM 22623</strain>
    </source>
</reference>
<evidence type="ECO:0000313" key="6">
    <source>
        <dbReference type="Proteomes" id="UP000184432"/>
    </source>
</evidence>
<dbReference type="PRINTS" id="PR00598">
    <property type="entry name" value="HTHMARR"/>
</dbReference>
<dbReference type="PANTHER" id="PTHR42756:SF1">
    <property type="entry name" value="TRANSCRIPTIONAL REPRESSOR OF EMRAB OPERON"/>
    <property type="match status" value="1"/>
</dbReference>